<protein>
    <recommendedName>
        <fullName evidence="1">VWFA domain-containing protein</fullName>
    </recommendedName>
</protein>
<dbReference type="Pfam" id="PF00092">
    <property type="entry name" value="VWA"/>
    <property type="match status" value="1"/>
</dbReference>
<evidence type="ECO:0000313" key="2">
    <source>
        <dbReference type="EMBL" id="GAA3925354.1"/>
    </source>
</evidence>
<evidence type="ECO:0000313" key="3">
    <source>
        <dbReference type="Proteomes" id="UP001501727"/>
    </source>
</evidence>
<feature type="domain" description="VWFA" evidence="1">
    <location>
        <begin position="33"/>
        <end position="212"/>
    </location>
</feature>
<comment type="caution">
    <text evidence="2">The sequence shown here is derived from an EMBL/GenBank/DDBJ whole genome shotgun (WGS) entry which is preliminary data.</text>
</comment>
<keyword evidence="3" id="KW-1185">Reference proteome</keyword>
<evidence type="ECO:0000259" key="1">
    <source>
        <dbReference type="PROSITE" id="PS50234"/>
    </source>
</evidence>
<proteinExistence type="predicted"/>
<reference evidence="3" key="1">
    <citation type="journal article" date="2019" name="Int. J. Syst. Evol. Microbiol.">
        <title>The Global Catalogue of Microorganisms (GCM) 10K type strain sequencing project: providing services to taxonomists for standard genome sequencing and annotation.</title>
        <authorList>
            <consortium name="The Broad Institute Genomics Platform"/>
            <consortium name="The Broad Institute Genome Sequencing Center for Infectious Disease"/>
            <person name="Wu L."/>
            <person name="Ma J."/>
        </authorList>
    </citation>
    <scope>NUCLEOTIDE SEQUENCE [LARGE SCALE GENOMIC DNA]</scope>
    <source>
        <strain evidence="3">JCM 16916</strain>
    </source>
</reference>
<dbReference type="InterPro" id="IPR036465">
    <property type="entry name" value="vWFA_dom_sf"/>
</dbReference>
<dbReference type="InterPro" id="IPR002035">
    <property type="entry name" value="VWF_A"/>
</dbReference>
<gene>
    <name evidence="2" type="ORF">GCM10022229_19110</name>
</gene>
<dbReference type="PROSITE" id="PS50234">
    <property type="entry name" value="VWFA"/>
    <property type="match status" value="1"/>
</dbReference>
<dbReference type="EMBL" id="BAAAZU010000010">
    <property type="protein sequence ID" value="GAA3925354.1"/>
    <property type="molecule type" value="Genomic_DNA"/>
</dbReference>
<sequence length="562" mass="59992">MCTLLLLAGAPWAAIASENGDASARAETAAGSNLLFILDASGSMWGRVEGEPKIVVAKDVMSRLVRQLPDDARAGLIAYGHHRKGDCMDIESLVALGPLDRDAMIKQIEGLNAIGMTPLTASVKQAIEQLRQTEQSASVVLVSDGLESCGGDPCEAVKAAKQSGVDFRLHVVGFDLGDTDTAQLQCMAEAGGGRFFSASNADELAGALSEAVQVEPEPESVVESTGAIELTVTRNGEPIDAYTYVYKAGTEEEVTRDHSLEEGKVRYKLAAGDYDIRVRAAGISAPDRLLEGIAVSNGETTERSVDFSTGTVELTVTTNGKPLKARTYVQYADGHKEASRDGTDDAGIASYTIPVGEYRIQVRPDGISAPDQFIDDVMVEAGKTTTKRLEIPSGTVELTVTTNGKPLKARTYIQYTDGHKEASRDGTDGEGIASYTIPVGEYRIQVRPDGISAPDQFIDGVTVEAGKTTTKSLEIPSGTVRIKVTADGKSLKARTYIQYADSHKEASRDSTDSEGFADYTVPVGQYRIQVRPDGIEADDRFVEDVTVTAAETTEVSLDFPVE</sequence>
<accession>A0ABP7MNT2</accession>
<name>A0ABP7MNT2_9GAMM</name>
<dbReference type="SMART" id="SM00327">
    <property type="entry name" value="VWA"/>
    <property type="match status" value="1"/>
</dbReference>
<dbReference type="Gene3D" id="3.40.50.410">
    <property type="entry name" value="von Willebrand factor, type A domain"/>
    <property type="match status" value="1"/>
</dbReference>
<dbReference type="Proteomes" id="UP001501727">
    <property type="component" value="Unassembled WGS sequence"/>
</dbReference>
<organism evidence="2 3">
    <name type="scientific">Luteimonas lutimaris</name>
    <dbReference type="NCBI Taxonomy" id="698645"/>
    <lineage>
        <taxon>Bacteria</taxon>
        <taxon>Pseudomonadati</taxon>
        <taxon>Pseudomonadota</taxon>
        <taxon>Gammaproteobacteria</taxon>
        <taxon>Lysobacterales</taxon>
        <taxon>Lysobacteraceae</taxon>
        <taxon>Luteimonas</taxon>
    </lineage>
</organism>
<dbReference type="SUPFAM" id="SSF53300">
    <property type="entry name" value="vWA-like"/>
    <property type="match status" value="1"/>
</dbReference>